<dbReference type="EMBL" id="QPMT01000060">
    <property type="protein sequence ID" value="KAF4847230.1"/>
    <property type="molecule type" value="Genomic_DNA"/>
</dbReference>
<reference evidence="2" key="1">
    <citation type="submission" date="2019-06" db="EMBL/GenBank/DDBJ databases">
        <authorList>
            <person name="Gan P."/>
            <person name="Shirasu K."/>
        </authorList>
    </citation>
    <scope>NUCLEOTIDE SEQUENCE [LARGE SCALE GENOMIC DNA]</scope>
    <source>
        <strain evidence="2">CAD2</strain>
    </source>
</reference>
<evidence type="ECO:0000313" key="2">
    <source>
        <dbReference type="EMBL" id="KAF4847230.1"/>
    </source>
</evidence>
<keyword evidence="3" id="KW-1185">Reference proteome</keyword>
<evidence type="ECO:0008006" key="4">
    <source>
        <dbReference type="Google" id="ProtNLM"/>
    </source>
</evidence>
<proteinExistence type="predicted"/>
<dbReference type="OrthoDB" id="5275938at2759"/>
<evidence type="ECO:0000313" key="3">
    <source>
        <dbReference type="Proteomes" id="UP000711996"/>
    </source>
</evidence>
<accession>A0A9P5EJY0</accession>
<organism evidence="2 3">
    <name type="scientific">Colletotrichum siamense</name>
    <name type="common">Anthracnose fungus</name>
    <dbReference type="NCBI Taxonomy" id="690259"/>
    <lineage>
        <taxon>Eukaryota</taxon>
        <taxon>Fungi</taxon>
        <taxon>Dikarya</taxon>
        <taxon>Ascomycota</taxon>
        <taxon>Pezizomycotina</taxon>
        <taxon>Sordariomycetes</taxon>
        <taxon>Hypocreomycetidae</taxon>
        <taxon>Glomerellales</taxon>
        <taxon>Glomerellaceae</taxon>
        <taxon>Colletotrichum</taxon>
        <taxon>Colletotrichum gloeosporioides species complex</taxon>
    </lineage>
</organism>
<feature type="region of interest" description="Disordered" evidence="1">
    <location>
        <begin position="339"/>
        <end position="361"/>
    </location>
</feature>
<evidence type="ECO:0000256" key="1">
    <source>
        <dbReference type="SAM" id="MobiDB-lite"/>
    </source>
</evidence>
<dbReference type="Gene3D" id="3.30.710.10">
    <property type="entry name" value="Potassium Channel Kv1.1, Chain A"/>
    <property type="match status" value="1"/>
</dbReference>
<comment type="caution">
    <text evidence="2">The sequence shown here is derived from an EMBL/GenBank/DDBJ whole genome shotgun (WGS) entry which is preliminary data.</text>
</comment>
<feature type="compositionally biased region" description="Basic residues" evidence="1">
    <location>
        <begin position="352"/>
        <end position="361"/>
    </location>
</feature>
<name>A0A9P5EJY0_COLSI</name>
<dbReference type="InterPro" id="IPR011333">
    <property type="entry name" value="SKP1/BTB/POZ_sf"/>
</dbReference>
<dbReference type="Proteomes" id="UP000711996">
    <property type="component" value="Unassembled WGS sequence"/>
</dbReference>
<protein>
    <recommendedName>
        <fullName evidence="4">BTB domain-containing protein</fullName>
    </recommendedName>
</protein>
<sequence length="361" mass="41547">MASHRAKRTKLDDIGVDPQTVIVEEDGDLHLDVGHEGGELATYVVCSRALARHSPVFKAMLFGDFAEARPTDGSQWIVEVSEDNREMFPIFLNIVHGCFKDVPTKLHIQELCALVVIVEKYDALPIIRPWLKEWMDQAAEWSDIGYSSHLVCLAWVTGHRAIFENNVRNVIYNCYGSEQELFHDFQFFDHEALHPPGLFEYLAKLREDVLQAIMRPFLDLYYQLTVDKRSTESPVARTCVHPDEAEQFDCESLLLGSLMISFTRRGLDITQKEFKYNEDLKGLKKEIDNMRIQTDSNHDECASLVSQYIDKGRLEEERLITEAVFVRLEHLEHLQKQAKKTGLDEHNQAGSVKHRYLTPEA</sequence>
<gene>
    <name evidence="2" type="ORF">CGCSCA2_v012775</name>
</gene>
<dbReference type="AlphaFoldDB" id="A0A9P5EJY0"/>